<comment type="caution">
    <text evidence="1">The sequence shown here is derived from an EMBL/GenBank/DDBJ whole genome shotgun (WGS) entry which is preliminary data.</text>
</comment>
<name>A0A8J7IZS7_9BACT</name>
<proteinExistence type="predicted"/>
<sequence>MRLGTLMAMVAVVGAVVTVGPARADAGETRMYLKSGWFSLHETLGGSTFVRDEGWMHGAGVARKGSPGAGLDLEGLLEVWGGNLSYDGHDLRNTVPIRSRTTYLGTREEVTLGVPVAVAATLTLEPYLSVGHKFWIRTRSGEDWNSIYVKGGVEAVWKGKSCSVFAKGGPLLPVYTRNHADLSDAGYGDVVTYPRSAVGAFGELGIRHSRLSVSVEYEGFRYARSHNVPMQPNGTPPGVAATASQAFQPETSVDWISLRLTYHF</sequence>
<dbReference type="Proteomes" id="UP000636888">
    <property type="component" value="Unassembled WGS sequence"/>
</dbReference>
<evidence type="ECO:0000313" key="1">
    <source>
        <dbReference type="EMBL" id="MBJ6723628.1"/>
    </source>
</evidence>
<organism evidence="1 2">
    <name type="scientific">Geomesophilobacter sediminis</name>
    <dbReference type="NCBI Taxonomy" id="2798584"/>
    <lineage>
        <taxon>Bacteria</taxon>
        <taxon>Pseudomonadati</taxon>
        <taxon>Thermodesulfobacteriota</taxon>
        <taxon>Desulfuromonadia</taxon>
        <taxon>Geobacterales</taxon>
        <taxon>Geobacteraceae</taxon>
        <taxon>Geomesophilobacter</taxon>
    </lineage>
</organism>
<reference evidence="1" key="1">
    <citation type="submission" date="2020-12" db="EMBL/GenBank/DDBJ databases">
        <title>Geomonas sp. Red875, isolated from river sediment.</title>
        <authorList>
            <person name="Xu Z."/>
            <person name="Zhang Z."/>
            <person name="Masuda Y."/>
            <person name="Itoh H."/>
            <person name="Senoo K."/>
        </authorList>
    </citation>
    <scope>NUCLEOTIDE SEQUENCE</scope>
    <source>
        <strain evidence="1">Red875</strain>
    </source>
</reference>
<keyword evidence="2" id="KW-1185">Reference proteome</keyword>
<dbReference type="RefSeq" id="WP_199382468.1">
    <property type="nucleotide sequence ID" value="NZ_JAEMHM010000002.1"/>
</dbReference>
<accession>A0A8J7IZS7</accession>
<protein>
    <submittedName>
        <fullName evidence="1">Uncharacterized protein</fullName>
    </submittedName>
</protein>
<evidence type="ECO:0000313" key="2">
    <source>
        <dbReference type="Proteomes" id="UP000636888"/>
    </source>
</evidence>
<dbReference type="AlphaFoldDB" id="A0A8J7IZS7"/>
<dbReference type="EMBL" id="JAEMHM010000002">
    <property type="protein sequence ID" value="MBJ6723628.1"/>
    <property type="molecule type" value="Genomic_DNA"/>
</dbReference>
<gene>
    <name evidence="1" type="ORF">JFN93_02795</name>
</gene>